<evidence type="ECO:0000313" key="1">
    <source>
        <dbReference type="EMBL" id="GAA0726897.1"/>
    </source>
</evidence>
<gene>
    <name evidence="1" type="ORF">GCM10009430_34420</name>
</gene>
<keyword evidence="2" id="KW-1185">Reference proteome</keyword>
<name>A0ABP3U8C2_9FLAO</name>
<dbReference type="Proteomes" id="UP001501758">
    <property type="component" value="Unassembled WGS sequence"/>
</dbReference>
<organism evidence="1 2">
    <name type="scientific">Aquimarina litoralis</name>
    <dbReference type="NCBI Taxonomy" id="584605"/>
    <lineage>
        <taxon>Bacteria</taxon>
        <taxon>Pseudomonadati</taxon>
        <taxon>Bacteroidota</taxon>
        <taxon>Flavobacteriia</taxon>
        <taxon>Flavobacteriales</taxon>
        <taxon>Flavobacteriaceae</taxon>
        <taxon>Aquimarina</taxon>
    </lineage>
</organism>
<reference evidence="2" key="1">
    <citation type="journal article" date="2019" name="Int. J. Syst. Evol. Microbiol.">
        <title>The Global Catalogue of Microorganisms (GCM) 10K type strain sequencing project: providing services to taxonomists for standard genome sequencing and annotation.</title>
        <authorList>
            <consortium name="The Broad Institute Genomics Platform"/>
            <consortium name="The Broad Institute Genome Sequencing Center for Infectious Disease"/>
            <person name="Wu L."/>
            <person name="Ma J."/>
        </authorList>
    </citation>
    <scope>NUCLEOTIDE SEQUENCE [LARGE SCALE GENOMIC DNA]</scope>
    <source>
        <strain evidence="2">JCM 15974</strain>
    </source>
</reference>
<proteinExistence type="predicted"/>
<protein>
    <submittedName>
        <fullName evidence="1">Uncharacterized protein</fullName>
    </submittedName>
</protein>
<dbReference type="RefSeq" id="WP_343913503.1">
    <property type="nucleotide sequence ID" value="NZ_BAAAGE010000003.1"/>
</dbReference>
<evidence type="ECO:0000313" key="2">
    <source>
        <dbReference type="Proteomes" id="UP001501758"/>
    </source>
</evidence>
<sequence>MRITGIIASLLLSAMCYGQTKTIHVFVALCDNANQGIVPVPERIGNGQDPKNNLYWGAGYGVKTFFKVKTKDWTLIRKITAKDANILERLLFKHATKDVYLLADAYDGAKIKTSIEDFLKSSNGQLPLAIEENSHTLHFGGNADLLAYVGHDGLMDFDVAINYENLSSGSKKDVIILACFSKAYFSPEIKKAKANPILWTTHLMAPEAYTLKAAIDGWIFNESGKQIDERAAQSYHKYQKCGIRGARNLFTTGF</sequence>
<accession>A0ABP3U8C2</accession>
<dbReference type="EMBL" id="BAAAGE010000003">
    <property type="protein sequence ID" value="GAA0726897.1"/>
    <property type="molecule type" value="Genomic_DNA"/>
</dbReference>
<comment type="caution">
    <text evidence="1">The sequence shown here is derived from an EMBL/GenBank/DDBJ whole genome shotgun (WGS) entry which is preliminary data.</text>
</comment>